<evidence type="ECO:0000256" key="1">
    <source>
        <dbReference type="SAM" id="Phobius"/>
    </source>
</evidence>
<evidence type="ECO:0000313" key="3">
    <source>
        <dbReference type="EMBL" id="MES0833193.1"/>
    </source>
</evidence>
<sequence>MNSPNRFWVTLSTYLAPPSERQDEGAGIVEYAAILILVAAIAVAVFALGLPQSISDGIGMSVTSILQGNP</sequence>
<keyword evidence="1" id="KW-1133">Transmembrane helix</keyword>
<evidence type="ECO:0000313" key="2">
    <source>
        <dbReference type="EMBL" id="MEE2054321.1"/>
    </source>
</evidence>
<feature type="transmembrane region" description="Helical" evidence="1">
    <location>
        <begin position="31"/>
        <end position="50"/>
    </location>
</feature>
<evidence type="ECO:0000313" key="5">
    <source>
        <dbReference type="Proteomes" id="UP001432401"/>
    </source>
</evidence>
<proteinExistence type="predicted"/>
<accession>A0ABU7KYD8</accession>
<reference evidence="3 5" key="2">
    <citation type="submission" date="2024-06" db="EMBL/GenBank/DDBJ databases">
        <authorList>
            <person name="Bataeva Y.V."/>
            <person name="Grigorian L.N."/>
            <person name="Solomentsev V.I."/>
        </authorList>
    </citation>
    <scope>NUCLEOTIDE SEQUENCE [LARGE SCALE GENOMIC DNA]</scope>
    <source>
        <strain evidence="3">SCPM-O-B-12605</strain>
        <strain evidence="5">SCPM-O-B-12605 (RCAM04882)</strain>
    </source>
</reference>
<dbReference type="EMBL" id="JBEQNB010000003">
    <property type="protein sequence ID" value="MES0833193.1"/>
    <property type="molecule type" value="Genomic_DNA"/>
</dbReference>
<evidence type="ECO:0008006" key="6">
    <source>
        <dbReference type="Google" id="ProtNLM"/>
    </source>
</evidence>
<organism evidence="2 4">
    <name type="scientific">Nocardiopsis tropica</name>
    <dbReference type="NCBI Taxonomy" id="109330"/>
    <lineage>
        <taxon>Bacteria</taxon>
        <taxon>Bacillati</taxon>
        <taxon>Actinomycetota</taxon>
        <taxon>Actinomycetes</taxon>
        <taxon>Streptosporangiales</taxon>
        <taxon>Nocardiopsidaceae</taxon>
        <taxon>Nocardiopsis</taxon>
    </lineage>
</organism>
<reference evidence="2 4" key="1">
    <citation type="submission" date="2023-07" db="EMBL/GenBank/DDBJ databases">
        <authorList>
            <person name="Girao M."/>
            <person name="Carvalho M.F."/>
        </authorList>
    </citation>
    <scope>NUCLEOTIDE SEQUENCE [LARGE SCALE GENOMIC DNA]</scope>
    <source>
        <strain evidence="2 4">66/93</strain>
    </source>
</reference>
<name>A0ABU7KYD8_9ACTN</name>
<comment type="caution">
    <text evidence="2">The sequence shown here is derived from an EMBL/GenBank/DDBJ whole genome shotgun (WGS) entry which is preliminary data.</text>
</comment>
<dbReference type="RefSeq" id="WP_267946143.1">
    <property type="nucleotide sequence ID" value="NZ_BAAAJA010000048.1"/>
</dbReference>
<keyword evidence="1" id="KW-0472">Membrane</keyword>
<dbReference type="Proteomes" id="UP001432401">
    <property type="component" value="Unassembled WGS sequence"/>
</dbReference>
<evidence type="ECO:0000313" key="4">
    <source>
        <dbReference type="Proteomes" id="UP001348641"/>
    </source>
</evidence>
<keyword evidence="1" id="KW-0812">Transmembrane</keyword>
<protein>
    <recommendedName>
        <fullName evidence="6">Flp family type IVb pilin</fullName>
    </recommendedName>
</protein>
<gene>
    <name evidence="3" type="ORF">ABUK86_05370</name>
    <name evidence="2" type="ORF">Q8A49_27865</name>
</gene>
<keyword evidence="5" id="KW-1185">Reference proteome</keyword>
<dbReference type="EMBL" id="JAUUCC010000105">
    <property type="protein sequence ID" value="MEE2054321.1"/>
    <property type="molecule type" value="Genomic_DNA"/>
</dbReference>
<dbReference type="Proteomes" id="UP001348641">
    <property type="component" value="Unassembled WGS sequence"/>
</dbReference>